<proteinExistence type="predicted"/>
<protein>
    <submittedName>
        <fullName evidence="1">Uncharacterized protein</fullName>
    </submittedName>
</protein>
<organism evidence="1 2">
    <name type="scientific">Nocardiopsis alba (strain ATCC BAA-2165 / BE74)</name>
    <dbReference type="NCBI Taxonomy" id="1205910"/>
    <lineage>
        <taxon>Bacteria</taxon>
        <taxon>Bacillati</taxon>
        <taxon>Actinomycetota</taxon>
        <taxon>Actinomycetes</taxon>
        <taxon>Streptosporangiales</taxon>
        <taxon>Nocardiopsidaceae</taxon>
        <taxon>Nocardiopsis</taxon>
    </lineage>
</organism>
<dbReference type="HOGENOM" id="CLU_3045825_0_0_11"/>
<dbReference type="Proteomes" id="UP000003779">
    <property type="component" value="Chromosome"/>
</dbReference>
<reference evidence="2" key="2">
    <citation type="submission" date="2012-08" db="EMBL/GenBank/DDBJ databases">
        <title>Whole-genome sequence of Nocardiopsis alba strain ATCC BAA-2165 associated with honeybees.</title>
        <authorList>
            <person name="Qiao J."/>
            <person name="Chen L."/>
            <person name="Li Y."/>
            <person name="Wang J."/>
            <person name="Zhang W."/>
            <person name="Chen S."/>
        </authorList>
    </citation>
    <scope>NUCLEOTIDE SEQUENCE [LARGE SCALE GENOMIC DNA]</scope>
    <source>
        <strain evidence="2">ATCC BAA-2165 / BE74</strain>
    </source>
</reference>
<name>J7LHQ7_NOCAA</name>
<sequence length="54" mass="5815">MSGALLCHVAQSRPRGSSRRVFVLVCRAAGRSPGPTATDTWCTPQRAAASRWVM</sequence>
<dbReference type="KEGG" id="nal:B005_3915"/>
<gene>
    <name evidence="1" type="ordered locus">B005_3915</name>
</gene>
<dbReference type="EMBL" id="CP003788">
    <property type="protein sequence ID" value="AFR10469.1"/>
    <property type="molecule type" value="Genomic_DNA"/>
</dbReference>
<evidence type="ECO:0000313" key="2">
    <source>
        <dbReference type="Proteomes" id="UP000003779"/>
    </source>
</evidence>
<dbReference type="AlphaFoldDB" id="J7LHQ7"/>
<evidence type="ECO:0000313" key="1">
    <source>
        <dbReference type="EMBL" id="AFR10469.1"/>
    </source>
</evidence>
<accession>J7LHQ7</accession>
<reference evidence="1 2" key="1">
    <citation type="journal article" date="2012" name="J. Bacteriol.">
        <title>Whole-Genome Sequence of Nocardiopsis alba Strain ATCC BAA-2165, Associated with Honeybees.</title>
        <authorList>
            <person name="Qiao J."/>
            <person name="Chen L."/>
            <person name="Li Y."/>
            <person name="Wang J."/>
            <person name="Zhang W."/>
            <person name="Chen S."/>
        </authorList>
    </citation>
    <scope>NUCLEOTIDE SEQUENCE [LARGE SCALE GENOMIC DNA]</scope>
    <source>
        <strain evidence="2">ATCC BAA-2165 / BE74</strain>
    </source>
</reference>